<keyword evidence="3" id="KW-1185">Reference proteome</keyword>
<protein>
    <submittedName>
        <fullName evidence="2">Nucleic acid binding protein</fullName>
    </submittedName>
</protein>
<reference evidence="2 3" key="1">
    <citation type="journal article" date="2013" name="Genome Announc.">
        <title>Draft Genome Sequence of Aeromonas molluscorum Strain 848TT, Isolated from Bivalve Molluscs.</title>
        <authorList>
            <person name="Spataro N."/>
            <person name="Farfan M."/>
            <person name="Albarral V."/>
            <person name="Sanglas A."/>
            <person name="Loren J.G."/>
            <person name="Fuste M.C."/>
            <person name="Bosch E."/>
        </authorList>
    </citation>
    <scope>NUCLEOTIDE SEQUENCE [LARGE SCALE GENOMIC DNA]</scope>
    <source>
        <strain evidence="2 3">848</strain>
    </source>
</reference>
<sequence>KQGGELALGDKSEPELISKLLAMSKGTFKKRSAASTSRG</sequence>
<evidence type="ECO:0000259" key="1">
    <source>
        <dbReference type="Pfam" id="PF17783"/>
    </source>
</evidence>
<dbReference type="InterPro" id="IPR040764">
    <property type="entry name" value="CvfB_WH"/>
</dbReference>
<dbReference type="EMBL" id="AQGQ01000128">
    <property type="protein sequence ID" value="EOD54180.1"/>
    <property type="molecule type" value="Genomic_DNA"/>
</dbReference>
<proteinExistence type="predicted"/>
<dbReference type="Pfam" id="PF17783">
    <property type="entry name" value="WHD_CvfB"/>
    <property type="match status" value="1"/>
</dbReference>
<feature type="domain" description="Conserved virulence factor B-like winged helix" evidence="1">
    <location>
        <begin position="1"/>
        <end position="30"/>
    </location>
</feature>
<feature type="non-terminal residue" evidence="2">
    <location>
        <position position="1"/>
    </location>
</feature>
<comment type="caution">
    <text evidence="2">The sequence shown here is derived from an EMBL/GenBank/DDBJ whole genome shotgun (WGS) entry which is preliminary data.</text>
</comment>
<accession>R1GR51</accession>
<evidence type="ECO:0000313" key="3">
    <source>
        <dbReference type="Proteomes" id="UP000013526"/>
    </source>
</evidence>
<dbReference type="AlphaFoldDB" id="R1GR51"/>
<organism evidence="2 3">
    <name type="scientific">Aeromonas molluscorum 848</name>
    <dbReference type="NCBI Taxonomy" id="1268236"/>
    <lineage>
        <taxon>Bacteria</taxon>
        <taxon>Pseudomonadati</taxon>
        <taxon>Pseudomonadota</taxon>
        <taxon>Gammaproteobacteria</taxon>
        <taxon>Aeromonadales</taxon>
        <taxon>Aeromonadaceae</taxon>
        <taxon>Aeromonas</taxon>
    </lineage>
</organism>
<dbReference type="Gene3D" id="1.10.10.10">
    <property type="entry name" value="Winged helix-like DNA-binding domain superfamily/Winged helix DNA-binding domain"/>
    <property type="match status" value="1"/>
</dbReference>
<name>R1GR51_9GAMM</name>
<evidence type="ECO:0000313" key="2">
    <source>
        <dbReference type="EMBL" id="EOD54180.1"/>
    </source>
</evidence>
<gene>
    <name evidence="2" type="ORF">G113_15758</name>
</gene>
<dbReference type="Proteomes" id="UP000013526">
    <property type="component" value="Unassembled WGS sequence"/>
</dbReference>
<dbReference type="InterPro" id="IPR036388">
    <property type="entry name" value="WH-like_DNA-bd_sf"/>
</dbReference>